<evidence type="ECO:0000256" key="1">
    <source>
        <dbReference type="ARBA" id="ARBA00022737"/>
    </source>
</evidence>
<feature type="repeat" description="ANK" evidence="3">
    <location>
        <begin position="176"/>
        <end position="208"/>
    </location>
</feature>
<feature type="repeat" description="ANK" evidence="3">
    <location>
        <begin position="143"/>
        <end position="175"/>
    </location>
</feature>
<name>A0A8H4R9C0_9HELO</name>
<dbReference type="OrthoDB" id="341259at2759"/>
<feature type="region of interest" description="Disordered" evidence="4">
    <location>
        <begin position="38"/>
        <end position="70"/>
    </location>
</feature>
<organism evidence="5 6">
    <name type="scientific">Cudoniella acicularis</name>
    <dbReference type="NCBI Taxonomy" id="354080"/>
    <lineage>
        <taxon>Eukaryota</taxon>
        <taxon>Fungi</taxon>
        <taxon>Dikarya</taxon>
        <taxon>Ascomycota</taxon>
        <taxon>Pezizomycotina</taxon>
        <taxon>Leotiomycetes</taxon>
        <taxon>Helotiales</taxon>
        <taxon>Tricladiaceae</taxon>
        <taxon>Cudoniella</taxon>
    </lineage>
</organism>
<dbReference type="SUPFAM" id="SSF48403">
    <property type="entry name" value="Ankyrin repeat"/>
    <property type="match status" value="1"/>
</dbReference>
<evidence type="ECO:0000256" key="2">
    <source>
        <dbReference type="ARBA" id="ARBA00023043"/>
    </source>
</evidence>
<comment type="caution">
    <text evidence="5">The sequence shown here is derived from an EMBL/GenBank/DDBJ whole genome shotgun (WGS) entry which is preliminary data.</text>
</comment>
<dbReference type="SMART" id="SM00248">
    <property type="entry name" value="ANK"/>
    <property type="match status" value="2"/>
</dbReference>
<dbReference type="Gene3D" id="1.25.40.20">
    <property type="entry name" value="Ankyrin repeat-containing domain"/>
    <property type="match status" value="1"/>
</dbReference>
<sequence>MIMVRAIARLHLSKKPKSHIIPDKYELDWIATHLEYEPRDNSTGPRPFEHNEPRIEAQRRASEDSFKQNKTASGFYESPRLCKEESSQFQVKTPMDPSCRILQMAPSRVPKMVRDNDKRSRNVVAAAKSWAIPRQRLTQRILVKRTALYQAVKIRHEKVVQLLLEEGAKIQVQTINGWTTLHRAAMNGDEAIVRLLLDYKTDPDTKDSDRRTALSRAAETGTWQWCSCWRRSLKSHNDLAAL</sequence>
<accession>A0A8H4R9C0</accession>
<dbReference type="PROSITE" id="PS50297">
    <property type="entry name" value="ANK_REP_REGION"/>
    <property type="match status" value="2"/>
</dbReference>
<dbReference type="EMBL" id="JAAMPI010001451">
    <property type="protein sequence ID" value="KAF4625156.1"/>
    <property type="molecule type" value="Genomic_DNA"/>
</dbReference>
<dbReference type="PANTHER" id="PTHR24171:SF9">
    <property type="entry name" value="ANKYRIN REPEAT DOMAIN-CONTAINING PROTEIN 39"/>
    <property type="match status" value="1"/>
</dbReference>
<protein>
    <submittedName>
        <fullName evidence="5">Uncharacterized protein</fullName>
    </submittedName>
</protein>
<dbReference type="InterPro" id="IPR036770">
    <property type="entry name" value="Ankyrin_rpt-contain_sf"/>
</dbReference>
<keyword evidence="6" id="KW-1185">Reference proteome</keyword>
<evidence type="ECO:0000256" key="3">
    <source>
        <dbReference type="PROSITE-ProRule" id="PRU00023"/>
    </source>
</evidence>
<gene>
    <name evidence="5" type="ORF">G7Y89_g13013</name>
</gene>
<dbReference type="Proteomes" id="UP000566819">
    <property type="component" value="Unassembled WGS sequence"/>
</dbReference>
<evidence type="ECO:0000313" key="5">
    <source>
        <dbReference type="EMBL" id="KAF4625156.1"/>
    </source>
</evidence>
<dbReference type="Pfam" id="PF12796">
    <property type="entry name" value="Ank_2"/>
    <property type="match status" value="1"/>
</dbReference>
<dbReference type="AlphaFoldDB" id="A0A8H4R9C0"/>
<feature type="compositionally biased region" description="Basic and acidic residues" evidence="4">
    <location>
        <begin position="47"/>
        <end position="67"/>
    </location>
</feature>
<dbReference type="InterPro" id="IPR002110">
    <property type="entry name" value="Ankyrin_rpt"/>
</dbReference>
<dbReference type="PANTHER" id="PTHR24171">
    <property type="entry name" value="ANKYRIN REPEAT DOMAIN-CONTAINING PROTEIN 39-RELATED"/>
    <property type="match status" value="1"/>
</dbReference>
<reference evidence="5 6" key="1">
    <citation type="submission" date="2020-03" db="EMBL/GenBank/DDBJ databases">
        <title>Draft Genome Sequence of Cudoniella acicularis.</title>
        <authorList>
            <person name="Buettner E."/>
            <person name="Kellner H."/>
        </authorList>
    </citation>
    <scope>NUCLEOTIDE SEQUENCE [LARGE SCALE GENOMIC DNA]</scope>
    <source>
        <strain evidence="5 6">DSM 108380</strain>
    </source>
</reference>
<evidence type="ECO:0000256" key="4">
    <source>
        <dbReference type="SAM" id="MobiDB-lite"/>
    </source>
</evidence>
<dbReference type="PROSITE" id="PS50088">
    <property type="entry name" value="ANK_REPEAT"/>
    <property type="match status" value="2"/>
</dbReference>
<keyword evidence="1" id="KW-0677">Repeat</keyword>
<proteinExistence type="predicted"/>
<keyword evidence="2 3" id="KW-0040">ANK repeat</keyword>
<evidence type="ECO:0000313" key="6">
    <source>
        <dbReference type="Proteomes" id="UP000566819"/>
    </source>
</evidence>